<evidence type="ECO:0000256" key="2">
    <source>
        <dbReference type="SAM" id="MobiDB-lite"/>
    </source>
</evidence>
<keyword evidence="3" id="KW-0812">Transmembrane</keyword>
<feature type="region of interest" description="Disordered" evidence="2">
    <location>
        <begin position="274"/>
        <end position="360"/>
    </location>
</feature>
<evidence type="ECO:0000256" key="1">
    <source>
        <dbReference type="PROSITE-ProRule" id="PRU00175"/>
    </source>
</evidence>
<proteinExistence type="predicted"/>
<protein>
    <recommendedName>
        <fullName evidence="4">RING-type domain-containing protein</fullName>
    </recommendedName>
</protein>
<keyword evidence="3" id="KW-0472">Membrane</keyword>
<keyword evidence="1" id="KW-0862">Zinc</keyword>
<reference evidence="6" key="1">
    <citation type="submission" date="2015-05" db="EMBL/GenBank/DDBJ databases">
        <authorList>
            <person name="Fogelqvist Johan"/>
        </authorList>
    </citation>
    <scope>NUCLEOTIDE SEQUENCE [LARGE SCALE GENOMIC DNA]</scope>
</reference>
<dbReference type="Gene3D" id="3.30.40.10">
    <property type="entry name" value="Zinc/RING finger domain, C3HC4 (zinc finger)"/>
    <property type="match status" value="1"/>
</dbReference>
<dbReference type="Pfam" id="PF13639">
    <property type="entry name" value="zf-RING_2"/>
    <property type="match status" value="1"/>
</dbReference>
<dbReference type="Proteomes" id="UP000045706">
    <property type="component" value="Unassembled WGS sequence"/>
</dbReference>
<feature type="compositionally biased region" description="Polar residues" evidence="2">
    <location>
        <begin position="175"/>
        <end position="187"/>
    </location>
</feature>
<dbReference type="SUPFAM" id="SSF57850">
    <property type="entry name" value="RING/U-box"/>
    <property type="match status" value="1"/>
</dbReference>
<keyword evidence="1" id="KW-0479">Metal-binding</keyword>
<evidence type="ECO:0000313" key="5">
    <source>
        <dbReference type="EMBL" id="CRK17090.1"/>
    </source>
</evidence>
<feature type="transmembrane region" description="Helical" evidence="3">
    <location>
        <begin position="6"/>
        <end position="27"/>
    </location>
</feature>
<dbReference type="InterPro" id="IPR013083">
    <property type="entry name" value="Znf_RING/FYVE/PHD"/>
</dbReference>
<keyword evidence="1" id="KW-0863">Zinc-finger</keyword>
<accession>A0A0G4L5Q0</accession>
<dbReference type="EMBL" id="CVQI01007668">
    <property type="protein sequence ID" value="CRK17090.1"/>
    <property type="molecule type" value="Genomic_DNA"/>
</dbReference>
<sequence>MDRTGVVLLALVAVIVTCGPLSCVIFAKIRRHRKSHPGLRQLANARNQLTAVGGCSNSLGAERLAGSGWGTLGDRSTTTASGIGVGVGVGVGADGVLIESRTPQGANSSWSVPAFRSVKPSAFFFSFFRGHLRGYRQTMRQTKQRQRSSLRPAGLVSHRLLGGPICLGSLSSSDTNIDGRGSPSSPHLTRLPASVKRKTGWRAKSTAQCSGVGSKGDAAPETVPEDKYSGKAHDSTSIAAKTHFVPTATGLATSLSQTRVQTIMRATASAEHTVTWSQAGSTEGSRLGRRCENDGITAAPPSPLSPIRVTRGNYTEAEGRDSRPVLGAMPDDTGSAKEGGARQGPLLQPDHGPSLLTNDNNQSRWPSFTFCGLNAKSRERSLESEILVLRGCRHSFHARCLTSWFLQDGFNCPLCRTPFWMQPEAMARAVQRPSNAGLPHGGNLQA</sequence>
<organism evidence="5 6">
    <name type="scientific">Verticillium longisporum</name>
    <name type="common">Verticillium dahliae var. longisporum</name>
    <dbReference type="NCBI Taxonomy" id="100787"/>
    <lineage>
        <taxon>Eukaryota</taxon>
        <taxon>Fungi</taxon>
        <taxon>Dikarya</taxon>
        <taxon>Ascomycota</taxon>
        <taxon>Pezizomycotina</taxon>
        <taxon>Sordariomycetes</taxon>
        <taxon>Hypocreomycetidae</taxon>
        <taxon>Glomerellales</taxon>
        <taxon>Plectosphaerellaceae</taxon>
        <taxon>Verticillium</taxon>
    </lineage>
</organism>
<feature type="compositionally biased region" description="Polar residues" evidence="2">
    <location>
        <begin position="274"/>
        <end position="284"/>
    </location>
</feature>
<feature type="domain" description="RING-type" evidence="4">
    <location>
        <begin position="371"/>
        <end position="416"/>
    </location>
</feature>
<dbReference type="PROSITE" id="PS50089">
    <property type="entry name" value="ZF_RING_2"/>
    <property type="match status" value="1"/>
</dbReference>
<dbReference type="AlphaFoldDB" id="A0A0G4L5Q0"/>
<name>A0A0G4L5Q0_VERLO</name>
<feature type="region of interest" description="Disordered" evidence="2">
    <location>
        <begin position="175"/>
        <end position="232"/>
    </location>
</feature>
<evidence type="ECO:0000259" key="4">
    <source>
        <dbReference type="PROSITE" id="PS50089"/>
    </source>
</evidence>
<dbReference type="GO" id="GO:0008270">
    <property type="term" value="F:zinc ion binding"/>
    <property type="evidence" value="ECO:0007669"/>
    <property type="project" value="UniProtKB-KW"/>
</dbReference>
<keyword evidence="3" id="KW-1133">Transmembrane helix</keyword>
<evidence type="ECO:0000256" key="3">
    <source>
        <dbReference type="SAM" id="Phobius"/>
    </source>
</evidence>
<dbReference type="InterPro" id="IPR001841">
    <property type="entry name" value="Znf_RING"/>
</dbReference>
<evidence type="ECO:0000313" key="6">
    <source>
        <dbReference type="Proteomes" id="UP000045706"/>
    </source>
</evidence>
<gene>
    <name evidence="5" type="ORF">BN1723_011220</name>
</gene>